<sequence length="198" mass="21287">MSATNRTLTHNPRIPPNASSDDDDPTSSSGSSDSESEESSEDEDEDTYQERSAEGASSTQRPSIPSITGRRKPRITAPNVNSDLMARLSAFLPQIQSANEQLEKEIAEGHGQNLVLDNADEGSDYIEMNLGLGVLEEKSGDGQNSDGADKNAQLDGDSNEIPANQANRSSEQDSDILSHLMGGKDHDEDMVKPSIEEV</sequence>
<feature type="compositionally biased region" description="Acidic residues" evidence="1">
    <location>
        <begin position="34"/>
        <end position="47"/>
    </location>
</feature>
<evidence type="ECO:0000313" key="2">
    <source>
        <dbReference type="EMBL" id="KAJ5226227.1"/>
    </source>
</evidence>
<gene>
    <name evidence="2" type="ORF">N7468_007452</name>
</gene>
<feature type="region of interest" description="Disordered" evidence="1">
    <location>
        <begin position="1"/>
        <end position="80"/>
    </location>
</feature>
<comment type="caution">
    <text evidence="2">The sequence shown here is derived from an EMBL/GenBank/DDBJ whole genome shotgun (WGS) entry which is preliminary data.</text>
</comment>
<evidence type="ECO:0000313" key="3">
    <source>
        <dbReference type="Proteomes" id="UP001150941"/>
    </source>
</evidence>
<dbReference type="Proteomes" id="UP001150941">
    <property type="component" value="Unassembled WGS sequence"/>
</dbReference>
<keyword evidence="3" id="KW-1185">Reference proteome</keyword>
<dbReference type="PANTHER" id="PTHR38489">
    <property type="entry name" value="HISTONE CHAPERONE DOMAIN-CONTAINING PROTEIN"/>
    <property type="match status" value="1"/>
</dbReference>
<dbReference type="OrthoDB" id="1112980at2759"/>
<name>A0A9W9NU39_9EURO</name>
<feature type="compositionally biased region" description="Polar residues" evidence="1">
    <location>
        <begin position="55"/>
        <end position="66"/>
    </location>
</feature>
<accession>A0A9W9NU39</accession>
<feature type="compositionally biased region" description="Basic and acidic residues" evidence="1">
    <location>
        <begin position="182"/>
        <end position="198"/>
    </location>
</feature>
<dbReference type="EMBL" id="JAPQKS010000005">
    <property type="protein sequence ID" value="KAJ5226227.1"/>
    <property type="molecule type" value="Genomic_DNA"/>
</dbReference>
<proteinExistence type="predicted"/>
<reference evidence="2" key="1">
    <citation type="submission" date="2022-11" db="EMBL/GenBank/DDBJ databases">
        <authorList>
            <person name="Petersen C."/>
        </authorList>
    </citation>
    <scope>NUCLEOTIDE SEQUENCE</scope>
    <source>
        <strain evidence="2">IBT 19713</strain>
    </source>
</reference>
<dbReference type="AlphaFoldDB" id="A0A9W9NU39"/>
<evidence type="ECO:0000256" key="1">
    <source>
        <dbReference type="SAM" id="MobiDB-lite"/>
    </source>
</evidence>
<dbReference type="GeneID" id="83204051"/>
<protein>
    <submittedName>
        <fullName evidence="2">Uncharacterized protein</fullName>
    </submittedName>
</protein>
<dbReference type="InterPro" id="IPR027921">
    <property type="entry name" value="NOPCHAP1"/>
</dbReference>
<reference evidence="2" key="2">
    <citation type="journal article" date="2023" name="IMA Fungus">
        <title>Comparative genomic study of the Penicillium genus elucidates a diverse pangenome and 15 lateral gene transfer events.</title>
        <authorList>
            <person name="Petersen C."/>
            <person name="Sorensen T."/>
            <person name="Nielsen M.R."/>
            <person name="Sondergaard T.E."/>
            <person name="Sorensen J.L."/>
            <person name="Fitzpatrick D.A."/>
            <person name="Frisvad J.C."/>
            <person name="Nielsen K.L."/>
        </authorList>
    </citation>
    <scope>NUCLEOTIDE SEQUENCE</scope>
    <source>
        <strain evidence="2">IBT 19713</strain>
    </source>
</reference>
<organism evidence="2 3">
    <name type="scientific">Penicillium chermesinum</name>
    <dbReference type="NCBI Taxonomy" id="63820"/>
    <lineage>
        <taxon>Eukaryota</taxon>
        <taxon>Fungi</taxon>
        <taxon>Dikarya</taxon>
        <taxon>Ascomycota</taxon>
        <taxon>Pezizomycotina</taxon>
        <taxon>Eurotiomycetes</taxon>
        <taxon>Eurotiomycetidae</taxon>
        <taxon>Eurotiales</taxon>
        <taxon>Aspergillaceae</taxon>
        <taxon>Penicillium</taxon>
    </lineage>
</organism>
<dbReference type="Pfam" id="PF15370">
    <property type="entry name" value="NOPCHAP1"/>
    <property type="match status" value="1"/>
</dbReference>
<dbReference type="RefSeq" id="XP_058329638.1">
    <property type="nucleotide sequence ID" value="XM_058476748.1"/>
</dbReference>
<feature type="region of interest" description="Disordered" evidence="1">
    <location>
        <begin position="136"/>
        <end position="198"/>
    </location>
</feature>
<feature type="compositionally biased region" description="Polar residues" evidence="1">
    <location>
        <begin position="1"/>
        <end position="10"/>
    </location>
</feature>
<dbReference type="GO" id="GO:0000492">
    <property type="term" value="P:box C/D snoRNP assembly"/>
    <property type="evidence" value="ECO:0007669"/>
    <property type="project" value="InterPro"/>
</dbReference>
<dbReference type="PANTHER" id="PTHR38489:SF1">
    <property type="entry name" value="HISTONE CHAPERONE DOMAIN-CONTAINING PROTEIN"/>
    <property type="match status" value="1"/>
</dbReference>